<protein>
    <recommendedName>
        <fullName evidence="3">DUF2316 family protein</fullName>
    </recommendedName>
</protein>
<dbReference type="InterPro" id="IPR018757">
    <property type="entry name" value="DUF2316"/>
</dbReference>
<dbReference type="STRING" id="1423795.FD12_GL002519"/>
<dbReference type="OrthoDB" id="3233189at2"/>
<proteinExistence type="predicted"/>
<reference evidence="1 2" key="1">
    <citation type="submission" date="2019-07" db="EMBL/GenBank/DDBJ databases">
        <title>Whole genome shotgun sequence of Lactobacillus rapi NBRC 109618.</title>
        <authorList>
            <person name="Hosoyama A."/>
            <person name="Uohara A."/>
            <person name="Ohji S."/>
            <person name="Ichikawa N."/>
        </authorList>
    </citation>
    <scope>NUCLEOTIDE SEQUENCE [LARGE SCALE GENOMIC DNA]</scope>
    <source>
        <strain evidence="1 2">NBRC 109618</strain>
    </source>
</reference>
<gene>
    <name evidence="1" type="ORF">LRA02_22840</name>
</gene>
<evidence type="ECO:0000313" key="2">
    <source>
        <dbReference type="Proteomes" id="UP000321569"/>
    </source>
</evidence>
<dbReference type="Pfam" id="PF10078">
    <property type="entry name" value="DUF2316"/>
    <property type="match status" value="1"/>
</dbReference>
<organism evidence="1 2">
    <name type="scientific">Lentilactobacillus rapi</name>
    <dbReference type="NCBI Taxonomy" id="481723"/>
    <lineage>
        <taxon>Bacteria</taxon>
        <taxon>Bacillati</taxon>
        <taxon>Bacillota</taxon>
        <taxon>Bacilli</taxon>
        <taxon>Lactobacillales</taxon>
        <taxon>Lactobacillaceae</taxon>
        <taxon>Lentilactobacillus</taxon>
    </lineage>
</organism>
<evidence type="ECO:0008006" key="3">
    <source>
        <dbReference type="Google" id="ProtNLM"/>
    </source>
</evidence>
<name>A0A512PQE7_9LACO</name>
<evidence type="ECO:0000313" key="1">
    <source>
        <dbReference type="EMBL" id="GEP73416.1"/>
    </source>
</evidence>
<dbReference type="RefSeq" id="WP_054749037.1">
    <property type="nucleotide sequence ID" value="NZ_BKAM01000075.1"/>
</dbReference>
<dbReference type="Proteomes" id="UP000321569">
    <property type="component" value="Unassembled WGS sequence"/>
</dbReference>
<accession>A0A512PQE7</accession>
<comment type="caution">
    <text evidence="1">The sequence shown here is derived from an EMBL/GenBank/DDBJ whole genome shotgun (WGS) entry which is preliminary data.</text>
</comment>
<dbReference type="EMBL" id="BKAM01000075">
    <property type="protein sequence ID" value="GEP73416.1"/>
    <property type="molecule type" value="Genomic_DNA"/>
</dbReference>
<sequence length="100" mass="11632">MSLTRQQETATRDELKQNFELANIPLNQVASDLDSTPEHVQDVMNLDSDRIEEPWVLKAYLDEKIINNGKQPVPYSALVGDPKQYWFLNNRFIQRGELSR</sequence>
<dbReference type="AlphaFoldDB" id="A0A512PQE7"/>